<dbReference type="Proteomes" id="UP000830768">
    <property type="component" value="Chromosome 1"/>
</dbReference>
<proteinExistence type="predicted"/>
<keyword evidence="2" id="KW-1185">Reference proteome</keyword>
<name>A0ACD3YMT0_FUSSC</name>
<evidence type="ECO:0000313" key="1">
    <source>
        <dbReference type="EMBL" id="UPK90211.1"/>
    </source>
</evidence>
<dbReference type="EMBL" id="CP090030">
    <property type="protein sequence ID" value="UPK90211.1"/>
    <property type="molecule type" value="Genomic_DNA"/>
</dbReference>
<gene>
    <name evidence="1" type="ORF">LCI18_001146</name>
</gene>
<sequence>MDTQESPGQQPTANPSEVSARSEPIPKGEPTLPTTAPTSSTSRPRRLWSRLESARNRGSLPEDSDASTLNEIIDDEATGNGTADTLPTNEPPTEKQPASETAAHDSPTSGHNEDESKPDARNPPPESSRKGRGADSPPPPMSVDKAAEDATKLLGLNFGILLWTLVYRVINLEHLQGFNLEEYDKIQNISVDVGRKL</sequence>
<reference evidence="1" key="1">
    <citation type="submission" date="2021-11" db="EMBL/GenBank/DDBJ databases">
        <title>Fusarium solani-melongenae Genome sequencing and assembly.</title>
        <authorList>
            <person name="Xie S."/>
            <person name="Huang L."/>
            <person name="Zhang X."/>
        </authorList>
    </citation>
    <scope>NUCLEOTIDE SEQUENCE</scope>
    <source>
        <strain evidence="1">CRI 24-3</strain>
    </source>
</reference>
<organism evidence="1 2">
    <name type="scientific">Fusarium solani subsp. cucurbitae</name>
    <name type="common">Neocosmosporum cucurbitae</name>
    <dbReference type="NCBI Taxonomy" id="2747967"/>
    <lineage>
        <taxon>Eukaryota</taxon>
        <taxon>Fungi</taxon>
        <taxon>Dikarya</taxon>
        <taxon>Ascomycota</taxon>
        <taxon>Pezizomycotina</taxon>
        <taxon>Sordariomycetes</taxon>
        <taxon>Hypocreomycetidae</taxon>
        <taxon>Hypocreales</taxon>
        <taxon>Nectriaceae</taxon>
        <taxon>Fusarium</taxon>
        <taxon>Fusarium solani species complex</taxon>
    </lineage>
</organism>
<evidence type="ECO:0000313" key="2">
    <source>
        <dbReference type="Proteomes" id="UP000830768"/>
    </source>
</evidence>
<protein>
    <submittedName>
        <fullName evidence="1">Uncharacterized protein</fullName>
    </submittedName>
</protein>
<accession>A0ACD3YMT0</accession>